<keyword evidence="3" id="KW-1185">Reference proteome</keyword>
<accession>A0A8T0WHR0</accession>
<proteinExistence type="predicted"/>
<feature type="compositionally biased region" description="Polar residues" evidence="1">
    <location>
        <begin position="1"/>
        <end position="16"/>
    </location>
</feature>
<reference evidence="2" key="1">
    <citation type="submission" date="2020-05" db="EMBL/GenBank/DDBJ databases">
        <title>WGS assembly of Panicum virgatum.</title>
        <authorList>
            <person name="Lovell J.T."/>
            <person name="Jenkins J."/>
            <person name="Shu S."/>
            <person name="Juenger T.E."/>
            <person name="Schmutz J."/>
        </authorList>
    </citation>
    <scope>NUCLEOTIDE SEQUENCE</scope>
    <source>
        <strain evidence="2">AP13</strain>
    </source>
</reference>
<name>A0A8T0WHR0_PANVG</name>
<gene>
    <name evidence="2" type="ORF">PVAP13_1NG099600</name>
</gene>
<feature type="region of interest" description="Disordered" evidence="1">
    <location>
        <begin position="35"/>
        <end position="83"/>
    </location>
</feature>
<organism evidence="2 3">
    <name type="scientific">Panicum virgatum</name>
    <name type="common">Blackwell switchgrass</name>
    <dbReference type="NCBI Taxonomy" id="38727"/>
    <lineage>
        <taxon>Eukaryota</taxon>
        <taxon>Viridiplantae</taxon>
        <taxon>Streptophyta</taxon>
        <taxon>Embryophyta</taxon>
        <taxon>Tracheophyta</taxon>
        <taxon>Spermatophyta</taxon>
        <taxon>Magnoliopsida</taxon>
        <taxon>Liliopsida</taxon>
        <taxon>Poales</taxon>
        <taxon>Poaceae</taxon>
        <taxon>PACMAD clade</taxon>
        <taxon>Panicoideae</taxon>
        <taxon>Panicodae</taxon>
        <taxon>Paniceae</taxon>
        <taxon>Panicinae</taxon>
        <taxon>Panicum</taxon>
        <taxon>Panicum sect. Hiantes</taxon>
    </lineage>
</organism>
<evidence type="ECO:0000256" key="1">
    <source>
        <dbReference type="SAM" id="MobiDB-lite"/>
    </source>
</evidence>
<evidence type="ECO:0000313" key="2">
    <source>
        <dbReference type="EMBL" id="KAG2649091.1"/>
    </source>
</evidence>
<comment type="caution">
    <text evidence="2">The sequence shown here is derived from an EMBL/GenBank/DDBJ whole genome shotgun (WGS) entry which is preliminary data.</text>
</comment>
<feature type="region of interest" description="Disordered" evidence="1">
    <location>
        <begin position="1"/>
        <end position="23"/>
    </location>
</feature>
<feature type="compositionally biased region" description="Polar residues" evidence="1">
    <location>
        <begin position="61"/>
        <end position="70"/>
    </location>
</feature>
<dbReference type="EMBL" id="CM029038">
    <property type="protein sequence ID" value="KAG2649091.1"/>
    <property type="molecule type" value="Genomic_DNA"/>
</dbReference>
<dbReference type="Proteomes" id="UP000823388">
    <property type="component" value="Chromosome 1N"/>
</dbReference>
<dbReference type="AlphaFoldDB" id="A0A8T0WHR0"/>
<protein>
    <submittedName>
        <fullName evidence="2">Uncharacterized protein</fullName>
    </submittedName>
</protein>
<sequence>MTRAKQQSESPTSQVQHPEAPVWSVPLTHHRRWVGPSAPFPVASGCPPPAPLTPSDAQGRRGSNQRQPSSRLRGDPLWIRHAR</sequence>
<evidence type="ECO:0000313" key="3">
    <source>
        <dbReference type="Proteomes" id="UP000823388"/>
    </source>
</evidence>